<comment type="caution">
    <text evidence="1">The sequence shown here is derived from an EMBL/GenBank/DDBJ whole genome shotgun (WGS) entry which is preliminary data.</text>
</comment>
<dbReference type="STRING" id="1299998.AUL39_00955"/>
<proteinExistence type="predicted"/>
<protein>
    <submittedName>
        <fullName evidence="1">Uncharacterized protein</fullName>
    </submittedName>
</protein>
<reference evidence="1 2" key="1">
    <citation type="submission" date="2015-12" db="EMBL/GenBank/DDBJ databases">
        <title>Draft Genome Sequence of Olsenella scatoligenes SK9K4T; a Producer of 3-Methylindole- (skatole) and 4-Methylphenol- (p-cresol) Isolated from Pig Feces.</title>
        <authorList>
            <person name="Li X."/>
            <person name="Borg B."/>
            <person name="Canibe N."/>
        </authorList>
    </citation>
    <scope>NUCLEOTIDE SEQUENCE [LARGE SCALE GENOMIC DNA]</scope>
    <source>
        <strain evidence="1 2">SK9K4</strain>
    </source>
</reference>
<dbReference type="RefSeq" id="WP_059052725.1">
    <property type="nucleotide sequence ID" value="NZ_LOJF01000001.1"/>
</dbReference>
<evidence type="ECO:0000313" key="1">
    <source>
        <dbReference type="EMBL" id="KUH58946.1"/>
    </source>
</evidence>
<keyword evidence="2" id="KW-1185">Reference proteome</keyword>
<gene>
    <name evidence="1" type="ORF">AUL39_00955</name>
</gene>
<dbReference type="EMBL" id="LOJF01000001">
    <property type="protein sequence ID" value="KUH58946.1"/>
    <property type="molecule type" value="Genomic_DNA"/>
</dbReference>
<name>A0A117J4K4_TRASO</name>
<dbReference type="AlphaFoldDB" id="A0A117J4K4"/>
<accession>A0A117J4K4</accession>
<dbReference type="OrthoDB" id="3182032at2"/>
<evidence type="ECO:0000313" key="2">
    <source>
        <dbReference type="Proteomes" id="UP000054078"/>
    </source>
</evidence>
<dbReference type="Proteomes" id="UP000054078">
    <property type="component" value="Unassembled WGS sequence"/>
</dbReference>
<organism evidence="1 2">
    <name type="scientific">Tractidigestivibacter scatoligenes</name>
    <name type="common">Olsenella scatoligenes</name>
    <dbReference type="NCBI Taxonomy" id="1299998"/>
    <lineage>
        <taxon>Bacteria</taxon>
        <taxon>Bacillati</taxon>
        <taxon>Actinomycetota</taxon>
        <taxon>Coriobacteriia</taxon>
        <taxon>Coriobacteriales</taxon>
        <taxon>Atopobiaceae</taxon>
        <taxon>Tractidigestivibacter</taxon>
    </lineage>
</organism>
<sequence length="185" mass="19613">MATERDRRREAYVEKARAELSGLAARGVRMGGNAFSAVVLAKGELSPEEQAGAELLSGPDGVALRKSLDKLGYEPEDWCTLCLPAPGTPGALPASLVREALAALDPATVVCCDNAAAQAVRDAYADDLAALQSFSEAMLEPGYVVYVRGVRVLALGGFANALGDQRKKQLMWARLKQIPPLGEPF</sequence>